<dbReference type="RefSeq" id="WP_407136741.1">
    <property type="nucleotide sequence ID" value="NZ_JBGQPK010000002.1"/>
</dbReference>
<evidence type="ECO:0000313" key="4">
    <source>
        <dbReference type="Proteomes" id="UP001625389"/>
    </source>
</evidence>
<name>A0ABW8U8X4_9LACO</name>
<feature type="transmembrane region" description="Helical" evidence="1">
    <location>
        <begin position="62"/>
        <end position="79"/>
    </location>
</feature>
<keyword evidence="4" id="KW-1185">Reference proteome</keyword>
<accession>A0ABW8U8X4</accession>
<evidence type="ECO:0000256" key="1">
    <source>
        <dbReference type="SAM" id="Phobius"/>
    </source>
</evidence>
<keyword evidence="1" id="KW-1133">Transmembrane helix</keyword>
<reference evidence="3 4" key="1">
    <citation type="submission" date="2024-08" db="EMBL/GenBank/DDBJ databases">
        <authorList>
            <person name="Arias E."/>
        </authorList>
    </citation>
    <scope>NUCLEOTIDE SEQUENCE [LARGE SCALE GENOMIC DNA]</scope>
    <source>
        <strain evidence="3 4">FAM 25317</strain>
    </source>
</reference>
<evidence type="ECO:0000313" key="3">
    <source>
        <dbReference type="EMBL" id="MFL2028237.1"/>
    </source>
</evidence>
<dbReference type="PANTHER" id="PTHR36834:SF2">
    <property type="entry name" value="MEMBRANE PROTEIN"/>
    <property type="match status" value="1"/>
</dbReference>
<proteinExistence type="predicted"/>
<evidence type="ECO:0000259" key="2">
    <source>
        <dbReference type="Pfam" id="PF04892"/>
    </source>
</evidence>
<keyword evidence="1" id="KW-0812">Transmembrane</keyword>
<keyword evidence="1" id="KW-0472">Membrane</keyword>
<feature type="transmembrane region" description="Helical" evidence="1">
    <location>
        <begin position="142"/>
        <end position="162"/>
    </location>
</feature>
<dbReference type="InterPro" id="IPR053150">
    <property type="entry name" value="Teicoplanin_resist-assoc"/>
</dbReference>
<feature type="transmembrane region" description="Helical" evidence="1">
    <location>
        <begin position="12"/>
        <end position="35"/>
    </location>
</feature>
<feature type="transmembrane region" description="Helical" evidence="1">
    <location>
        <begin position="86"/>
        <end position="107"/>
    </location>
</feature>
<protein>
    <submittedName>
        <fullName evidence="3">VanZ family protein</fullName>
    </submittedName>
</protein>
<sequence>MPIKSKQLTQGLFVIYLLVLFWIIIFKLNLSLIQIGSQRSINLMPFAASAEVSGHIDWLEPLLNVLIFIPLGVYAAILFKPLRLKLKLIMAISVFCEMIQFIFGIGATDITDVIDNTLGGIIGLLLYQIVKLGLKKSIKPQKVINQIAVVSTILCVTLLVLVKLSRHLRV</sequence>
<dbReference type="InterPro" id="IPR006976">
    <property type="entry name" value="VanZ-like"/>
</dbReference>
<dbReference type="PANTHER" id="PTHR36834">
    <property type="entry name" value="MEMBRANE PROTEIN-RELATED"/>
    <property type="match status" value="1"/>
</dbReference>
<comment type="caution">
    <text evidence="3">The sequence shown here is derived from an EMBL/GenBank/DDBJ whole genome shotgun (WGS) entry which is preliminary data.</text>
</comment>
<dbReference type="Pfam" id="PF04892">
    <property type="entry name" value="VanZ"/>
    <property type="match status" value="1"/>
</dbReference>
<dbReference type="Proteomes" id="UP001625389">
    <property type="component" value="Unassembled WGS sequence"/>
</dbReference>
<feature type="domain" description="VanZ-like" evidence="2">
    <location>
        <begin position="13"/>
        <end position="130"/>
    </location>
</feature>
<feature type="transmembrane region" description="Helical" evidence="1">
    <location>
        <begin position="113"/>
        <end position="130"/>
    </location>
</feature>
<organism evidence="3 4">
    <name type="scientific">Loigolactobacillus zhaoyuanensis</name>
    <dbReference type="NCBI Taxonomy" id="2486017"/>
    <lineage>
        <taxon>Bacteria</taxon>
        <taxon>Bacillati</taxon>
        <taxon>Bacillota</taxon>
        <taxon>Bacilli</taxon>
        <taxon>Lactobacillales</taxon>
        <taxon>Lactobacillaceae</taxon>
        <taxon>Loigolactobacillus</taxon>
    </lineage>
</organism>
<gene>
    <name evidence="3" type="ORF">ACEN34_01260</name>
</gene>
<dbReference type="EMBL" id="JBGQPK010000002">
    <property type="protein sequence ID" value="MFL2028237.1"/>
    <property type="molecule type" value="Genomic_DNA"/>
</dbReference>